<name>A0A4S8M4J9_DENBC</name>
<evidence type="ECO:0000256" key="1">
    <source>
        <dbReference type="SAM" id="MobiDB-lite"/>
    </source>
</evidence>
<dbReference type="Proteomes" id="UP000297245">
    <property type="component" value="Unassembled WGS sequence"/>
</dbReference>
<evidence type="ECO:0000313" key="3">
    <source>
        <dbReference type="Proteomes" id="UP000297245"/>
    </source>
</evidence>
<feature type="compositionally biased region" description="Basic and acidic residues" evidence="1">
    <location>
        <begin position="27"/>
        <end position="50"/>
    </location>
</feature>
<protein>
    <submittedName>
        <fullName evidence="2">Uncharacterized protein</fullName>
    </submittedName>
</protein>
<organism evidence="2 3">
    <name type="scientific">Dendrothele bispora (strain CBS 962.96)</name>
    <dbReference type="NCBI Taxonomy" id="1314807"/>
    <lineage>
        <taxon>Eukaryota</taxon>
        <taxon>Fungi</taxon>
        <taxon>Dikarya</taxon>
        <taxon>Basidiomycota</taxon>
        <taxon>Agaricomycotina</taxon>
        <taxon>Agaricomycetes</taxon>
        <taxon>Agaricomycetidae</taxon>
        <taxon>Agaricales</taxon>
        <taxon>Agaricales incertae sedis</taxon>
        <taxon>Dendrothele</taxon>
    </lineage>
</organism>
<feature type="region of interest" description="Disordered" evidence="1">
    <location>
        <begin position="1"/>
        <end position="50"/>
    </location>
</feature>
<dbReference type="OrthoDB" id="1915375at2759"/>
<proteinExistence type="predicted"/>
<accession>A0A4S8M4J9</accession>
<gene>
    <name evidence="2" type="ORF">K435DRAFT_838891</name>
</gene>
<keyword evidence="3" id="KW-1185">Reference proteome</keyword>
<dbReference type="EMBL" id="ML179167">
    <property type="protein sequence ID" value="THU96881.1"/>
    <property type="molecule type" value="Genomic_DNA"/>
</dbReference>
<dbReference type="AlphaFoldDB" id="A0A4S8M4J9"/>
<evidence type="ECO:0000313" key="2">
    <source>
        <dbReference type="EMBL" id="THU96881.1"/>
    </source>
</evidence>
<feature type="non-terminal residue" evidence="2">
    <location>
        <position position="280"/>
    </location>
</feature>
<sequence length="280" mass="32664">MATHTRAPYPSTPSPPPSSLTGYLTQHRPELKKRVEKAREAYRKDKESQENCRNYLENNNDYEYNEKWQKGLVPKALVEAGHYNKSDTVFTEFEKHYPEAYILSKSKSSYIIGNKASYDTRQYTAEWDPSGQDKTTAAGMSYLHLLIIPREKVYNVVQLENTEIIREMITHFQRFWKDPTAVERVNNRIELAIQERNEEVVKHLKKDSNSFPERRKAWDAVMEGVELYRKECAEKLHKLTVGFILEQMPAFTTCTCMCSRLLPNSGDIARQVMTAKQFRP</sequence>
<reference evidence="2 3" key="1">
    <citation type="journal article" date="2019" name="Nat. Ecol. Evol.">
        <title>Megaphylogeny resolves global patterns of mushroom evolution.</title>
        <authorList>
            <person name="Varga T."/>
            <person name="Krizsan K."/>
            <person name="Foldi C."/>
            <person name="Dima B."/>
            <person name="Sanchez-Garcia M."/>
            <person name="Sanchez-Ramirez S."/>
            <person name="Szollosi G.J."/>
            <person name="Szarkandi J.G."/>
            <person name="Papp V."/>
            <person name="Albert L."/>
            <person name="Andreopoulos W."/>
            <person name="Angelini C."/>
            <person name="Antonin V."/>
            <person name="Barry K.W."/>
            <person name="Bougher N.L."/>
            <person name="Buchanan P."/>
            <person name="Buyck B."/>
            <person name="Bense V."/>
            <person name="Catcheside P."/>
            <person name="Chovatia M."/>
            <person name="Cooper J."/>
            <person name="Damon W."/>
            <person name="Desjardin D."/>
            <person name="Finy P."/>
            <person name="Geml J."/>
            <person name="Haridas S."/>
            <person name="Hughes K."/>
            <person name="Justo A."/>
            <person name="Karasinski D."/>
            <person name="Kautmanova I."/>
            <person name="Kiss B."/>
            <person name="Kocsube S."/>
            <person name="Kotiranta H."/>
            <person name="LaButti K.M."/>
            <person name="Lechner B.E."/>
            <person name="Liimatainen K."/>
            <person name="Lipzen A."/>
            <person name="Lukacs Z."/>
            <person name="Mihaltcheva S."/>
            <person name="Morgado L.N."/>
            <person name="Niskanen T."/>
            <person name="Noordeloos M.E."/>
            <person name="Ohm R.A."/>
            <person name="Ortiz-Santana B."/>
            <person name="Ovrebo C."/>
            <person name="Racz N."/>
            <person name="Riley R."/>
            <person name="Savchenko A."/>
            <person name="Shiryaev A."/>
            <person name="Soop K."/>
            <person name="Spirin V."/>
            <person name="Szebenyi C."/>
            <person name="Tomsovsky M."/>
            <person name="Tulloss R.E."/>
            <person name="Uehling J."/>
            <person name="Grigoriev I.V."/>
            <person name="Vagvolgyi C."/>
            <person name="Papp T."/>
            <person name="Martin F.M."/>
            <person name="Miettinen O."/>
            <person name="Hibbett D.S."/>
            <person name="Nagy L.G."/>
        </authorList>
    </citation>
    <scope>NUCLEOTIDE SEQUENCE [LARGE SCALE GENOMIC DNA]</scope>
    <source>
        <strain evidence="2 3">CBS 962.96</strain>
    </source>
</reference>